<evidence type="ECO:0000313" key="1">
    <source>
        <dbReference type="EMBL" id="TWU38520.1"/>
    </source>
</evidence>
<accession>A0A5C6DNZ4</accession>
<dbReference type="SUPFAM" id="SSF52540">
    <property type="entry name" value="P-loop containing nucleoside triphosphate hydrolases"/>
    <property type="match status" value="1"/>
</dbReference>
<dbReference type="Pfam" id="PF13481">
    <property type="entry name" value="AAA_25"/>
    <property type="match status" value="1"/>
</dbReference>
<name>A0A5C6DNZ4_9BACT</name>
<keyword evidence="2" id="KW-1185">Reference proteome</keyword>
<evidence type="ECO:0000313" key="2">
    <source>
        <dbReference type="Proteomes" id="UP000319143"/>
    </source>
</evidence>
<dbReference type="EMBL" id="SJPV01000004">
    <property type="protein sequence ID" value="TWU38520.1"/>
    <property type="molecule type" value="Genomic_DNA"/>
</dbReference>
<dbReference type="Proteomes" id="UP000319143">
    <property type="component" value="Unassembled WGS sequence"/>
</dbReference>
<dbReference type="OrthoDB" id="263048at2"/>
<sequence length="643" mass="71871">MDVSEYPVSNIPPRLKEFDHWVAWKTVPQNGRSTKLPVNARDGQLASSTDPATWCSFEEAHLSFAKHAEWSGLGFVFGEDDPFAGVDLDDCLNEDGELIWGGDIVEGLKTYTEVSPSGRGLKMFLEGDKPAYANCRKDGFGPTGRGKVEVYDSKRFFTVTGNHLAGSPRSIEVRQRDLVAICHWLWPQRNGTQPWTARDKNTNDERRFADCLASMLAMDVPDHRDGSHRLFAACCRCVEHDLSDTEALECIGRYAVHVPFPQRWNDEAIVRRIRDAEKRCQRGLAVRPGHASSSDLGAEESGPRCLPVGDLIERYPTLRTPVIDGLLRQGETMNVIAPPKLGKSWLVTDLAIAVGTGRNWLDAYPTHQGNALLLDNELHAETSANRIPKVAEARGVSVSDIAQTVFVDNLRGRLLDFQTLRGYFDGIQPGFFKIIVMDAFYRFLPKDTDENSNGNLTDIYNLIDRYSADLGCSFVLVHHASKGNQSGKSVTDVGAGAGSQSRATDAHLVLRHHQEPGCVVVDAAVRSWPPIEPKVLRWEFPVWLSDELLDPSELKMERPARRTKPEDKEKERWTAEKFAEEFVTEEPQRMTQVRNAASKARIPIRIIKDLQSDAEEQGLIYRWTFGANKPVSLASVPQPTEEA</sequence>
<gene>
    <name evidence="1" type="primary">repA_1</name>
    <name evidence="1" type="ORF">Poly41_29970</name>
</gene>
<dbReference type="Gene3D" id="3.40.50.300">
    <property type="entry name" value="P-loop containing nucleotide triphosphate hydrolases"/>
    <property type="match status" value="1"/>
</dbReference>
<dbReference type="InterPro" id="IPR027417">
    <property type="entry name" value="P-loop_NTPase"/>
</dbReference>
<dbReference type="AlphaFoldDB" id="A0A5C6DNZ4"/>
<comment type="caution">
    <text evidence="1">The sequence shown here is derived from an EMBL/GenBank/DDBJ whole genome shotgun (WGS) entry which is preliminary data.</text>
</comment>
<proteinExistence type="predicted"/>
<reference evidence="1 2" key="1">
    <citation type="submission" date="2019-02" db="EMBL/GenBank/DDBJ databases">
        <title>Deep-cultivation of Planctomycetes and their phenomic and genomic characterization uncovers novel biology.</title>
        <authorList>
            <person name="Wiegand S."/>
            <person name="Jogler M."/>
            <person name="Boedeker C."/>
            <person name="Pinto D."/>
            <person name="Vollmers J."/>
            <person name="Rivas-Marin E."/>
            <person name="Kohn T."/>
            <person name="Peeters S.H."/>
            <person name="Heuer A."/>
            <person name="Rast P."/>
            <person name="Oberbeckmann S."/>
            <person name="Bunk B."/>
            <person name="Jeske O."/>
            <person name="Meyerdierks A."/>
            <person name="Storesund J.E."/>
            <person name="Kallscheuer N."/>
            <person name="Luecker S."/>
            <person name="Lage O.M."/>
            <person name="Pohl T."/>
            <person name="Merkel B.J."/>
            <person name="Hornburger P."/>
            <person name="Mueller R.-W."/>
            <person name="Bruemmer F."/>
            <person name="Labrenz M."/>
            <person name="Spormann A.M."/>
            <person name="Op Den Camp H."/>
            <person name="Overmann J."/>
            <person name="Amann R."/>
            <person name="Jetten M.S.M."/>
            <person name="Mascher T."/>
            <person name="Medema M.H."/>
            <person name="Devos D.P."/>
            <person name="Kaster A.-K."/>
            <person name="Ovreas L."/>
            <person name="Rohde M."/>
            <person name="Galperin M.Y."/>
            <person name="Jogler C."/>
        </authorList>
    </citation>
    <scope>NUCLEOTIDE SEQUENCE [LARGE SCALE GENOMIC DNA]</scope>
    <source>
        <strain evidence="1 2">Poly41</strain>
    </source>
</reference>
<dbReference type="RefSeq" id="WP_146526867.1">
    <property type="nucleotide sequence ID" value="NZ_SJPV01000004.1"/>
</dbReference>
<protein>
    <submittedName>
        <fullName evidence="1">Regulatory protein RepA</fullName>
    </submittedName>
</protein>
<organism evidence="1 2">
    <name type="scientific">Novipirellula artificiosorum</name>
    <dbReference type="NCBI Taxonomy" id="2528016"/>
    <lineage>
        <taxon>Bacteria</taxon>
        <taxon>Pseudomonadati</taxon>
        <taxon>Planctomycetota</taxon>
        <taxon>Planctomycetia</taxon>
        <taxon>Pirellulales</taxon>
        <taxon>Pirellulaceae</taxon>
        <taxon>Novipirellula</taxon>
    </lineage>
</organism>